<dbReference type="InterPro" id="IPR024465">
    <property type="entry name" value="DUF2399"/>
</dbReference>
<keyword evidence="3" id="KW-1185">Reference proteome</keyword>
<dbReference type="RefSeq" id="WP_111920490.1">
    <property type="nucleotide sequence ID" value="NZ_CP030280.1"/>
</dbReference>
<reference evidence="3" key="1">
    <citation type="submission" date="2018-06" db="EMBL/GenBank/DDBJ databases">
        <title>Description of Blautia argi sp. nov., a new anaerobic isolated from dog feces.</title>
        <authorList>
            <person name="Chang Y.-H."/>
            <person name="Paek J."/>
            <person name="Shin Y."/>
        </authorList>
    </citation>
    <scope>NUCLEOTIDE SEQUENCE [LARGE SCALE GENOMIC DNA]</scope>
    <source>
        <strain evidence="3">KCTC 15426</strain>
    </source>
</reference>
<accession>A0A2Z4UDA8</accession>
<evidence type="ECO:0000313" key="3">
    <source>
        <dbReference type="Proteomes" id="UP000250003"/>
    </source>
</evidence>
<evidence type="ECO:0000313" key="2">
    <source>
        <dbReference type="EMBL" id="AWY99030.1"/>
    </source>
</evidence>
<name>A0A2Z4UDA8_9FIRM</name>
<dbReference type="EMBL" id="CP030280">
    <property type="protein sequence ID" value="AWY99030.1"/>
    <property type="molecule type" value="Genomic_DNA"/>
</dbReference>
<proteinExistence type="predicted"/>
<dbReference type="Proteomes" id="UP000250003">
    <property type="component" value="Chromosome"/>
</dbReference>
<gene>
    <name evidence="2" type="ORF">DQQ01_13840</name>
</gene>
<dbReference type="OrthoDB" id="1661308at2"/>
<organism evidence="2 3">
    <name type="scientific">Blautia argi</name>
    <dbReference type="NCBI Taxonomy" id="1912897"/>
    <lineage>
        <taxon>Bacteria</taxon>
        <taxon>Bacillati</taxon>
        <taxon>Bacillota</taxon>
        <taxon>Clostridia</taxon>
        <taxon>Lachnospirales</taxon>
        <taxon>Lachnospiraceae</taxon>
        <taxon>Blautia</taxon>
    </lineage>
</organism>
<dbReference type="Pfam" id="PF09664">
    <property type="entry name" value="DUF2399"/>
    <property type="match status" value="1"/>
</dbReference>
<dbReference type="AlphaFoldDB" id="A0A2Z4UDA8"/>
<feature type="domain" description="DUF2399" evidence="1">
    <location>
        <begin position="3"/>
        <end position="58"/>
    </location>
</feature>
<evidence type="ECO:0000259" key="1">
    <source>
        <dbReference type="Pfam" id="PF09664"/>
    </source>
</evidence>
<protein>
    <recommendedName>
        <fullName evidence="1">DUF2399 domain-containing protein</fullName>
    </recommendedName>
</protein>
<sequence>MLLLDLLKEDHSFWYAGDFDPEGLLIAQNLKERYKTAPHIRKPCWKFIRKEHEDLQTALPKPRTCRILNTYSILFTKEIHP</sequence>
<dbReference type="KEGG" id="blau:DQQ01_13840"/>